<evidence type="ECO:0000313" key="2">
    <source>
        <dbReference type="Proteomes" id="UP000619238"/>
    </source>
</evidence>
<dbReference type="EMBL" id="JACGWS010000005">
    <property type="protein sequence ID" value="MBC8755142.1"/>
    <property type="molecule type" value="Genomic_DNA"/>
</dbReference>
<accession>A0ABR7Q995</accession>
<name>A0ABR7Q995_9FLAO</name>
<reference evidence="1 2" key="1">
    <citation type="submission" date="2020-07" db="EMBL/GenBank/DDBJ databases">
        <title>Description of Kordia aestuariivivens sp. nov., isolated from a tidal flat.</title>
        <authorList>
            <person name="Park S."/>
            <person name="Yoon J.-H."/>
        </authorList>
    </citation>
    <scope>NUCLEOTIDE SEQUENCE [LARGE SCALE GENOMIC DNA]</scope>
    <source>
        <strain evidence="1 2">YSTF-M3</strain>
    </source>
</reference>
<comment type="caution">
    <text evidence="1">The sequence shown here is derived from an EMBL/GenBank/DDBJ whole genome shotgun (WGS) entry which is preliminary data.</text>
</comment>
<dbReference type="InterPro" id="IPR014985">
    <property type="entry name" value="WbqC"/>
</dbReference>
<gene>
    <name evidence="1" type="ORF">H2O64_10695</name>
</gene>
<dbReference type="RefSeq" id="WP_187562187.1">
    <property type="nucleotide sequence ID" value="NZ_JACGWS010000005.1"/>
</dbReference>
<organism evidence="1 2">
    <name type="scientific">Kordia aestuariivivens</name>
    <dbReference type="NCBI Taxonomy" id="2759037"/>
    <lineage>
        <taxon>Bacteria</taxon>
        <taxon>Pseudomonadati</taxon>
        <taxon>Bacteroidota</taxon>
        <taxon>Flavobacteriia</taxon>
        <taxon>Flavobacteriales</taxon>
        <taxon>Flavobacteriaceae</taxon>
        <taxon>Kordia</taxon>
    </lineage>
</organism>
<dbReference type="Proteomes" id="UP000619238">
    <property type="component" value="Unassembled WGS sequence"/>
</dbReference>
<protein>
    <submittedName>
        <fullName evidence="1">WbqC family protein</fullName>
    </submittedName>
</protein>
<evidence type="ECO:0000313" key="1">
    <source>
        <dbReference type="EMBL" id="MBC8755142.1"/>
    </source>
</evidence>
<sequence>MKPKKVAIIQSNYIPWKGYFDMINNSDVFVVYDEMQYTKNDWRNRNIIKTQNGTQWLTIPIQMSGKFGQKINETEVSNQIWRKKHWKTIVQNYNKTPYFNTYKEVFEQLYLDVSATNLSEINISFIKTINKILNIETEIIQSKDLQFKGSRNERLIEICQQLNATTYISGPKAKNYMDTELFETHNIKIEWVDYSGYPEYHQKYLPFEHGVTILDLIFNEGPNAHKFMKSF</sequence>
<dbReference type="Pfam" id="PF08889">
    <property type="entry name" value="WbqC"/>
    <property type="match status" value="1"/>
</dbReference>
<proteinExistence type="predicted"/>
<keyword evidence="2" id="KW-1185">Reference proteome</keyword>